<dbReference type="SMART" id="SM00895">
    <property type="entry name" value="FCD"/>
    <property type="match status" value="1"/>
</dbReference>
<dbReference type="PANTHER" id="PTHR43537">
    <property type="entry name" value="TRANSCRIPTIONAL REGULATOR, GNTR FAMILY"/>
    <property type="match status" value="1"/>
</dbReference>
<dbReference type="SUPFAM" id="SSF48008">
    <property type="entry name" value="GntR ligand-binding domain-like"/>
    <property type="match status" value="1"/>
</dbReference>
<dbReference type="Gene3D" id="1.20.120.530">
    <property type="entry name" value="GntR ligand-binding domain-like"/>
    <property type="match status" value="1"/>
</dbReference>
<keyword evidence="8" id="KW-1185">Reference proteome</keyword>
<keyword evidence="2" id="KW-0238">DNA-binding</keyword>
<organism evidence="5 7">
    <name type="scientific">Coprococcus catus</name>
    <dbReference type="NCBI Taxonomy" id="116085"/>
    <lineage>
        <taxon>Bacteria</taxon>
        <taxon>Bacillati</taxon>
        <taxon>Bacillota</taxon>
        <taxon>Clostridia</taxon>
        <taxon>Lachnospirales</taxon>
        <taxon>Lachnospiraceae</taxon>
        <taxon>Coprococcus</taxon>
    </lineage>
</organism>
<accession>A0A3E2TQ61</accession>
<reference evidence="7 8" key="1">
    <citation type="submission" date="2018-08" db="EMBL/GenBank/DDBJ databases">
        <title>A genome reference for cultivated species of the human gut microbiota.</title>
        <authorList>
            <person name="Zou Y."/>
            <person name="Xue W."/>
            <person name="Luo G."/>
        </authorList>
    </citation>
    <scope>NUCLEOTIDE SEQUENCE [LARGE SCALE GENOMIC DNA]</scope>
    <source>
        <strain evidence="5 7">AF45-17</strain>
        <strain evidence="6 8">AM28-39</strain>
    </source>
</reference>
<evidence type="ECO:0000313" key="7">
    <source>
        <dbReference type="Proteomes" id="UP000260773"/>
    </source>
</evidence>
<evidence type="ECO:0000256" key="3">
    <source>
        <dbReference type="ARBA" id="ARBA00023163"/>
    </source>
</evidence>
<dbReference type="EMBL" id="QVEP01000014">
    <property type="protein sequence ID" value="RGB80055.1"/>
    <property type="molecule type" value="Genomic_DNA"/>
</dbReference>
<evidence type="ECO:0000313" key="8">
    <source>
        <dbReference type="Proteomes" id="UP000261231"/>
    </source>
</evidence>
<dbReference type="SUPFAM" id="SSF46785">
    <property type="entry name" value="Winged helix' DNA-binding domain"/>
    <property type="match status" value="1"/>
</dbReference>
<sequence length="242" mass="28099">MGLTEYFRERQGKALDKVYEKAYEKVIDYIESNILDGHFEVGDKLPSERELSQMLSVSRNSVREGIRILEVIGVISSQHGIGNYIADHFDKTLVQVMTMMYALEKMTYNEIREFRYAVEFQAVVLAMDNISHEQIEKLKANLEVLENSADEEEQVISDKMIHYTIVEASGNRLVMANYLALAKIMDNFIRETRSKIMTNERKSMTFQGIHRHLVEAICNRDLELGKRALDEHFVYICKNMDT</sequence>
<dbReference type="InterPro" id="IPR011711">
    <property type="entry name" value="GntR_C"/>
</dbReference>
<dbReference type="AlphaFoldDB" id="A0A3E2TQ61"/>
<gene>
    <name evidence="5" type="ORF">DW070_07595</name>
    <name evidence="6" type="ORF">DW747_03015</name>
</gene>
<dbReference type="Pfam" id="PF07729">
    <property type="entry name" value="FCD"/>
    <property type="match status" value="1"/>
</dbReference>
<evidence type="ECO:0000256" key="2">
    <source>
        <dbReference type="ARBA" id="ARBA00023125"/>
    </source>
</evidence>
<feature type="domain" description="HTH gntR-type" evidence="4">
    <location>
        <begin position="20"/>
        <end position="88"/>
    </location>
</feature>
<dbReference type="SMART" id="SM00345">
    <property type="entry name" value="HTH_GNTR"/>
    <property type="match status" value="1"/>
</dbReference>
<proteinExistence type="predicted"/>
<dbReference type="PANTHER" id="PTHR43537:SF43">
    <property type="entry name" value="GNTR-FAMILY TRANSCRIPTIONAL REGULATOR"/>
    <property type="match status" value="1"/>
</dbReference>
<evidence type="ECO:0000313" key="5">
    <source>
        <dbReference type="EMBL" id="RGB80055.1"/>
    </source>
</evidence>
<protein>
    <submittedName>
        <fullName evidence="5">FadR family transcriptional regulator</fullName>
    </submittedName>
</protein>
<dbReference type="CDD" id="cd07377">
    <property type="entry name" value="WHTH_GntR"/>
    <property type="match status" value="1"/>
</dbReference>
<dbReference type="Pfam" id="PF00392">
    <property type="entry name" value="GntR"/>
    <property type="match status" value="1"/>
</dbReference>
<dbReference type="OrthoDB" id="1972820at2"/>
<dbReference type="EMBL" id="QVFD01000002">
    <property type="protein sequence ID" value="RGC50356.1"/>
    <property type="molecule type" value="Genomic_DNA"/>
</dbReference>
<dbReference type="Proteomes" id="UP000260773">
    <property type="component" value="Unassembled WGS sequence"/>
</dbReference>
<keyword evidence="1" id="KW-0805">Transcription regulation</keyword>
<keyword evidence="3" id="KW-0804">Transcription</keyword>
<dbReference type="InterPro" id="IPR036388">
    <property type="entry name" value="WH-like_DNA-bd_sf"/>
</dbReference>
<evidence type="ECO:0000256" key="1">
    <source>
        <dbReference type="ARBA" id="ARBA00023015"/>
    </source>
</evidence>
<evidence type="ECO:0000259" key="4">
    <source>
        <dbReference type="PROSITE" id="PS50949"/>
    </source>
</evidence>
<dbReference type="GO" id="GO:0003677">
    <property type="term" value="F:DNA binding"/>
    <property type="evidence" value="ECO:0007669"/>
    <property type="project" value="UniProtKB-KW"/>
</dbReference>
<dbReference type="Gene3D" id="1.10.10.10">
    <property type="entry name" value="Winged helix-like DNA-binding domain superfamily/Winged helix DNA-binding domain"/>
    <property type="match status" value="1"/>
</dbReference>
<dbReference type="InterPro" id="IPR036390">
    <property type="entry name" value="WH_DNA-bd_sf"/>
</dbReference>
<dbReference type="Proteomes" id="UP000261231">
    <property type="component" value="Unassembled WGS sequence"/>
</dbReference>
<comment type="caution">
    <text evidence="5">The sequence shown here is derived from an EMBL/GenBank/DDBJ whole genome shotgun (WGS) entry which is preliminary data.</text>
</comment>
<dbReference type="PROSITE" id="PS50949">
    <property type="entry name" value="HTH_GNTR"/>
    <property type="match status" value="1"/>
</dbReference>
<dbReference type="InterPro" id="IPR000524">
    <property type="entry name" value="Tscrpt_reg_HTH_GntR"/>
</dbReference>
<dbReference type="InterPro" id="IPR008920">
    <property type="entry name" value="TF_FadR/GntR_C"/>
</dbReference>
<name>A0A3E2TQ61_9FIRM</name>
<dbReference type="GO" id="GO:0003700">
    <property type="term" value="F:DNA-binding transcription factor activity"/>
    <property type="evidence" value="ECO:0007669"/>
    <property type="project" value="InterPro"/>
</dbReference>
<dbReference type="PRINTS" id="PR00035">
    <property type="entry name" value="HTHGNTR"/>
</dbReference>
<evidence type="ECO:0000313" key="6">
    <source>
        <dbReference type="EMBL" id="RGC50356.1"/>
    </source>
</evidence>